<gene>
    <name evidence="3" type="ORF">Purlil1_8025</name>
</gene>
<evidence type="ECO:0008006" key="5">
    <source>
        <dbReference type="Google" id="ProtNLM"/>
    </source>
</evidence>
<dbReference type="EMBL" id="JAWRVI010000030">
    <property type="protein sequence ID" value="KAK4087694.1"/>
    <property type="molecule type" value="Genomic_DNA"/>
</dbReference>
<feature type="region of interest" description="Disordered" evidence="2">
    <location>
        <begin position="319"/>
        <end position="340"/>
    </location>
</feature>
<sequence>MRRARHGLEGAYEWLCVGMGDVEGGDPGHLWIWDALLSPPQPWGVGSSSVRTLTRAAPAHRSSSSADDHASAWEQTRQNSRGNGGLLTSPARRSYESSQAHRIRPWRGWGGGGGDSGSAGGTHDTTYTGAHWASRRRLSTWKAVVALPCSLPCPALVAAEVIARDGVRVMRAGPPCLPTTTKQADLCSPSPASLPRRVGWVGGETAPHLHPWSSTAMRLPEHLLGAAGLVYYSTPRLPSPLHTSALAQLLWKSKAAAAPDGSSWPPPSRPPTMTQPPGQPGLSPQFCFSTGTLRDFLRLSRSSIDDSIAQNLNALVTPAETGFDPRSTSQRAPPSASREINPRACQTFKKRVLFPSWQARAEVLNYCGIVATSPDPDDPEAALREVENQRDRERVVDERLDPYSGRFFPREPRTETLAMIVRQERGVENIVRSRTWDVVQQRCAAPHERWEDAVARWSDEHHTSKPGPGR</sequence>
<dbReference type="InterPro" id="IPR019171">
    <property type="entry name" value="MIX23"/>
</dbReference>
<reference evidence="3 4" key="1">
    <citation type="journal article" date="2024" name="Microbiol. Resour. Announc.">
        <title>Genome annotations for the ascomycete fungi Trichoderma harzianum, Trichoderma aggressivum, and Purpureocillium lilacinum.</title>
        <authorList>
            <person name="Beijen E.P.W."/>
            <person name="Ohm R.A."/>
        </authorList>
    </citation>
    <scope>NUCLEOTIDE SEQUENCE [LARGE SCALE GENOMIC DNA]</scope>
    <source>
        <strain evidence="3 4">CBS 150709</strain>
    </source>
</reference>
<dbReference type="PANTHER" id="PTHR31905:SF2">
    <property type="entry name" value="PROTEIN MIX23"/>
    <property type="match status" value="1"/>
</dbReference>
<dbReference type="Proteomes" id="UP001287286">
    <property type="component" value="Unassembled WGS sequence"/>
</dbReference>
<feature type="region of interest" description="Disordered" evidence="2">
    <location>
        <begin position="44"/>
        <end position="123"/>
    </location>
</feature>
<feature type="compositionally biased region" description="Low complexity" evidence="2">
    <location>
        <begin position="55"/>
        <end position="65"/>
    </location>
</feature>
<feature type="region of interest" description="Disordered" evidence="2">
    <location>
        <begin position="257"/>
        <end position="282"/>
    </location>
</feature>
<organism evidence="3 4">
    <name type="scientific">Purpureocillium lilacinum</name>
    <name type="common">Paecilomyces lilacinus</name>
    <dbReference type="NCBI Taxonomy" id="33203"/>
    <lineage>
        <taxon>Eukaryota</taxon>
        <taxon>Fungi</taxon>
        <taxon>Dikarya</taxon>
        <taxon>Ascomycota</taxon>
        <taxon>Pezizomycotina</taxon>
        <taxon>Sordariomycetes</taxon>
        <taxon>Hypocreomycetidae</taxon>
        <taxon>Hypocreales</taxon>
        <taxon>Ophiocordycipitaceae</taxon>
        <taxon>Purpureocillium</taxon>
    </lineage>
</organism>
<keyword evidence="4" id="KW-1185">Reference proteome</keyword>
<dbReference type="PANTHER" id="PTHR31905">
    <property type="entry name" value="COILED-COIL DOMAIN-CONTAINING PROTEIN 58"/>
    <property type="match status" value="1"/>
</dbReference>
<protein>
    <recommendedName>
        <fullName evidence="5">Caffeine-induced death protein 2</fullName>
    </recommendedName>
</protein>
<name>A0ABR0BUJ3_PURLI</name>
<comment type="similarity">
    <text evidence="1">Belongs to the MIX23 family.</text>
</comment>
<evidence type="ECO:0000256" key="2">
    <source>
        <dbReference type="SAM" id="MobiDB-lite"/>
    </source>
</evidence>
<accession>A0ABR0BUJ3</accession>
<proteinExistence type="inferred from homology"/>
<evidence type="ECO:0000313" key="4">
    <source>
        <dbReference type="Proteomes" id="UP001287286"/>
    </source>
</evidence>
<feature type="compositionally biased region" description="Pro residues" evidence="2">
    <location>
        <begin position="264"/>
        <end position="279"/>
    </location>
</feature>
<evidence type="ECO:0000313" key="3">
    <source>
        <dbReference type="EMBL" id="KAK4087694.1"/>
    </source>
</evidence>
<evidence type="ECO:0000256" key="1">
    <source>
        <dbReference type="ARBA" id="ARBA00024204"/>
    </source>
</evidence>
<feature type="compositionally biased region" description="Gly residues" evidence="2">
    <location>
        <begin position="108"/>
        <end position="120"/>
    </location>
</feature>
<dbReference type="Pfam" id="PF09774">
    <property type="entry name" value="MIX23"/>
    <property type="match status" value="1"/>
</dbReference>
<comment type="caution">
    <text evidence="3">The sequence shown here is derived from an EMBL/GenBank/DDBJ whole genome shotgun (WGS) entry which is preliminary data.</text>
</comment>